<dbReference type="EMBL" id="GBRH01254613">
    <property type="protein sequence ID" value="JAD43282.1"/>
    <property type="molecule type" value="Transcribed_RNA"/>
</dbReference>
<proteinExistence type="predicted"/>
<reference evidence="1" key="1">
    <citation type="submission" date="2014-09" db="EMBL/GenBank/DDBJ databases">
        <authorList>
            <person name="Magalhaes I.L.F."/>
            <person name="Oliveira U."/>
            <person name="Santos F.R."/>
            <person name="Vidigal T.H.D.A."/>
            <person name="Brescovit A.D."/>
            <person name="Santos A.J."/>
        </authorList>
    </citation>
    <scope>NUCLEOTIDE SEQUENCE</scope>
    <source>
        <tissue evidence="1">Shoot tissue taken approximately 20 cm above the soil surface</tissue>
    </source>
</reference>
<accession>A0A0A9A8A1</accession>
<sequence length="14" mass="1695">MLKTNRTMKTNIPF</sequence>
<name>A0A0A9A8A1_ARUDO</name>
<evidence type="ECO:0000313" key="1">
    <source>
        <dbReference type="EMBL" id="JAD43282.1"/>
    </source>
</evidence>
<reference evidence="1" key="2">
    <citation type="journal article" date="2015" name="Data Brief">
        <title>Shoot transcriptome of the giant reed, Arundo donax.</title>
        <authorList>
            <person name="Barrero R.A."/>
            <person name="Guerrero F.D."/>
            <person name="Moolhuijzen P."/>
            <person name="Goolsby J.A."/>
            <person name="Tidwell J."/>
            <person name="Bellgard S.E."/>
            <person name="Bellgard M.I."/>
        </authorList>
    </citation>
    <scope>NUCLEOTIDE SEQUENCE</scope>
    <source>
        <tissue evidence="1">Shoot tissue taken approximately 20 cm above the soil surface</tissue>
    </source>
</reference>
<protein>
    <submittedName>
        <fullName evidence="1">Uncharacterized protein</fullName>
    </submittedName>
</protein>
<organism evidence="1">
    <name type="scientific">Arundo donax</name>
    <name type="common">Giant reed</name>
    <name type="synonym">Donax arundinaceus</name>
    <dbReference type="NCBI Taxonomy" id="35708"/>
    <lineage>
        <taxon>Eukaryota</taxon>
        <taxon>Viridiplantae</taxon>
        <taxon>Streptophyta</taxon>
        <taxon>Embryophyta</taxon>
        <taxon>Tracheophyta</taxon>
        <taxon>Spermatophyta</taxon>
        <taxon>Magnoliopsida</taxon>
        <taxon>Liliopsida</taxon>
        <taxon>Poales</taxon>
        <taxon>Poaceae</taxon>
        <taxon>PACMAD clade</taxon>
        <taxon>Arundinoideae</taxon>
        <taxon>Arundineae</taxon>
        <taxon>Arundo</taxon>
    </lineage>
</organism>